<sequence>MMKPLRNNRLEIKTSKLVRVAILAATVLGFGNAAQAALVSCPASFTTNPTAKVEDATGLLTAANACQYTTPPDSSNVASIANINAAGFFGFSDWTLNTGNLQVDPSNDQNGTWAITAANFAANDYIIVFKDGSDTNLIAFRFNELFSNGVWSSPFADPPFDVPNTKDVSHYTIAQRGGTEPPCEVDCDPQELPEPGNVALFGIGILGAAAAMRRRRKQ</sequence>
<comment type="caution">
    <text evidence="2">The sequence shown here is derived from an EMBL/GenBank/DDBJ whole genome shotgun (WGS) entry which is preliminary data.</text>
</comment>
<proteinExistence type="predicted"/>
<dbReference type="InterPro" id="IPR013424">
    <property type="entry name" value="Ice-binding_C"/>
</dbReference>
<accession>A0A418XH58</accession>
<name>A0A418XH58_9BURK</name>
<reference evidence="2 3" key="1">
    <citation type="submission" date="2018-09" db="EMBL/GenBank/DDBJ databases">
        <authorList>
            <person name="Zhu H."/>
        </authorList>
    </citation>
    <scope>NUCLEOTIDE SEQUENCE [LARGE SCALE GENOMIC DNA]</scope>
    <source>
        <strain evidence="2 3">K1S02-61</strain>
    </source>
</reference>
<evidence type="ECO:0000313" key="2">
    <source>
        <dbReference type="EMBL" id="RJG11803.1"/>
    </source>
</evidence>
<dbReference type="AlphaFoldDB" id="A0A418XH58"/>
<evidence type="ECO:0000313" key="3">
    <source>
        <dbReference type="Proteomes" id="UP000284006"/>
    </source>
</evidence>
<feature type="signal peptide" evidence="1">
    <location>
        <begin position="1"/>
        <end position="36"/>
    </location>
</feature>
<feature type="chain" id="PRO_5019319368" evidence="1">
    <location>
        <begin position="37"/>
        <end position="218"/>
    </location>
</feature>
<gene>
    <name evidence="2" type="ORF">D3872_17860</name>
</gene>
<dbReference type="NCBIfam" id="TIGR02595">
    <property type="entry name" value="PEP_CTERM"/>
    <property type="match status" value="1"/>
</dbReference>
<dbReference type="Proteomes" id="UP000284006">
    <property type="component" value="Unassembled WGS sequence"/>
</dbReference>
<dbReference type="OrthoDB" id="5785247at2"/>
<dbReference type="RefSeq" id="WP_119812078.1">
    <property type="nucleotide sequence ID" value="NZ_QYUP01000135.1"/>
</dbReference>
<protein>
    <submittedName>
        <fullName evidence="2">PEP-CTERM sorting domain-containing protein</fullName>
    </submittedName>
</protein>
<keyword evidence="3" id="KW-1185">Reference proteome</keyword>
<organism evidence="2 3">
    <name type="scientific">Massilia cavernae</name>
    <dbReference type="NCBI Taxonomy" id="2320864"/>
    <lineage>
        <taxon>Bacteria</taxon>
        <taxon>Pseudomonadati</taxon>
        <taxon>Pseudomonadota</taxon>
        <taxon>Betaproteobacteria</taxon>
        <taxon>Burkholderiales</taxon>
        <taxon>Oxalobacteraceae</taxon>
        <taxon>Telluria group</taxon>
        <taxon>Massilia</taxon>
    </lineage>
</organism>
<keyword evidence="1" id="KW-0732">Signal</keyword>
<evidence type="ECO:0000256" key="1">
    <source>
        <dbReference type="SAM" id="SignalP"/>
    </source>
</evidence>
<dbReference type="EMBL" id="QYUP01000135">
    <property type="protein sequence ID" value="RJG11803.1"/>
    <property type="molecule type" value="Genomic_DNA"/>
</dbReference>